<dbReference type="EMBL" id="BMAV01016161">
    <property type="protein sequence ID" value="GFY66643.1"/>
    <property type="molecule type" value="Genomic_DNA"/>
</dbReference>
<dbReference type="Proteomes" id="UP000886998">
    <property type="component" value="Unassembled WGS sequence"/>
</dbReference>
<dbReference type="AlphaFoldDB" id="A0A8X6Y9M3"/>
<organism evidence="1 2">
    <name type="scientific">Trichonephila inaurata madagascariensis</name>
    <dbReference type="NCBI Taxonomy" id="2747483"/>
    <lineage>
        <taxon>Eukaryota</taxon>
        <taxon>Metazoa</taxon>
        <taxon>Ecdysozoa</taxon>
        <taxon>Arthropoda</taxon>
        <taxon>Chelicerata</taxon>
        <taxon>Arachnida</taxon>
        <taxon>Araneae</taxon>
        <taxon>Araneomorphae</taxon>
        <taxon>Entelegynae</taxon>
        <taxon>Araneoidea</taxon>
        <taxon>Nephilidae</taxon>
        <taxon>Trichonephila</taxon>
        <taxon>Trichonephila inaurata</taxon>
    </lineage>
</organism>
<dbReference type="Gene3D" id="3.30.420.10">
    <property type="entry name" value="Ribonuclease H-like superfamily/Ribonuclease H"/>
    <property type="match status" value="1"/>
</dbReference>
<dbReference type="InterPro" id="IPR036397">
    <property type="entry name" value="RNaseH_sf"/>
</dbReference>
<evidence type="ECO:0000313" key="1">
    <source>
        <dbReference type="EMBL" id="GFY66643.1"/>
    </source>
</evidence>
<sequence>MVSWVLSFLDGTIDGPRYLDMLIEVGVLQLQARPDSAELFFRQDGIPPHCSLAINQYLDQEFPHPWMGKRINIEWSPRSPDLTPMDFFFWGAVKDKVYSRKPVTVRQLKNFIQDAFKEIHSNRNWCITVCDSVGDGLQEFISAEAGHFEHLRDKIFNYMYVIKPVIKVLLYK</sequence>
<dbReference type="GO" id="GO:0003676">
    <property type="term" value="F:nucleic acid binding"/>
    <property type="evidence" value="ECO:0007669"/>
    <property type="project" value="InterPro"/>
</dbReference>
<comment type="caution">
    <text evidence="1">The sequence shown here is derived from an EMBL/GenBank/DDBJ whole genome shotgun (WGS) entry which is preliminary data.</text>
</comment>
<evidence type="ECO:0000313" key="2">
    <source>
        <dbReference type="Proteomes" id="UP000886998"/>
    </source>
</evidence>
<dbReference type="OrthoDB" id="6436917at2759"/>
<dbReference type="PANTHER" id="PTHR47326:SF1">
    <property type="entry name" value="HTH PSQ-TYPE DOMAIN-CONTAINING PROTEIN"/>
    <property type="match status" value="1"/>
</dbReference>
<reference evidence="1" key="1">
    <citation type="submission" date="2020-08" db="EMBL/GenBank/DDBJ databases">
        <title>Multicomponent nature underlies the extraordinary mechanical properties of spider dragline silk.</title>
        <authorList>
            <person name="Kono N."/>
            <person name="Nakamura H."/>
            <person name="Mori M."/>
            <person name="Yoshida Y."/>
            <person name="Ohtoshi R."/>
            <person name="Malay A.D."/>
            <person name="Moran D.A.P."/>
            <person name="Tomita M."/>
            <person name="Numata K."/>
            <person name="Arakawa K."/>
        </authorList>
    </citation>
    <scope>NUCLEOTIDE SEQUENCE</scope>
</reference>
<accession>A0A8X6Y9M3</accession>
<name>A0A8X6Y9M3_9ARAC</name>
<dbReference type="PANTHER" id="PTHR47326">
    <property type="entry name" value="TRANSPOSABLE ELEMENT TC3 TRANSPOSASE-LIKE PROTEIN"/>
    <property type="match status" value="1"/>
</dbReference>
<proteinExistence type="predicted"/>
<protein>
    <submittedName>
        <fullName evidence="1">Putative mariner</fullName>
    </submittedName>
</protein>
<keyword evidence="2" id="KW-1185">Reference proteome</keyword>
<gene>
    <name evidence="1" type="ORF">TNIN_475041</name>
</gene>